<evidence type="ECO:0000256" key="3">
    <source>
        <dbReference type="ARBA" id="ARBA00023237"/>
    </source>
</evidence>
<name>A0ABU4Z3P1_9HYPH</name>
<dbReference type="PANTHER" id="PTHR37482">
    <property type="entry name" value="OUTER MEMBRANE PROTEIN ASSEMBLY FACTOR BAME"/>
    <property type="match status" value="1"/>
</dbReference>
<dbReference type="Pfam" id="PF04355">
    <property type="entry name" value="BamE"/>
    <property type="match status" value="1"/>
</dbReference>
<feature type="domain" description="Outer membrane protein assembly factor BamE" evidence="5">
    <location>
        <begin position="48"/>
        <end position="123"/>
    </location>
</feature>
<dbReference type="Gene3D" id="3.30.1450.10">
    <property type="match status" value="1"/>
</dbReference>
<accession>A0ABU4Z3P1</accession>
<keyword evidence="2" id="KW-0472">Membrane</keyword>
<evidence type="ECO:0000259" key="5">
    <source>
        <dbReference type="Pfam" id="PF04355"/>
    </source>
</evidence>
<dbReference type="Proteomes" id="UP001271249">
    <property type="component" value="Unassembled WGS sequence"/>
</dbReference>
<feature type="chain" id="PRO_5045883243" evidence="4">
    <location>
        <begin position="29"/>
        <end position="173"/>
    </location>
</feature>
<reference evidence="6 7" key="1">
    <citation type="submission" date="2023-08" db="EMBL/GenBank/DDBJ databases">
        <title>Implementing the SeqCode for naming new Mesorhizobium species isolated from Vachellia karroo root nodules.</title>
        <authorList>
            <person name="Van Lill M."/>
        </authorList>
    </citation>
    <scope>NUCLEOTIDE SEQUENCE [LARGE SCALE GENOMIC DNA]</scope>
    <source>
        <strain evidence="6 7">VK22B</strain>
    </source>
</reference>
<evidence type="ECO:0000313" key="7">
    <source>
        <dbReference type="Proteomes" id="UP001271249"/>
    </source>
</evidence>
<feature type="signal peptide" evidence="4">
    <location>
        <begin position="1"/>
        <end position="28"/>
    </location>
</feature>
<dbReference type="InterPro" id="IPR037873">
    <property type="entry name" value="BamE-like"/>
</dbReference>
<comment type="caution">
    <text evidence="6">The sequence shown here is derived from an EMBL/GenBank/DDBJ whole genome shotgun (WGS) entry which is preliminary data.</text>
</comment>
<keyword evidence="7" id="KW-1185">Reference proteome</keyword>
<evidence type="ECO:0000256" key="2">
    <source>
        <dbReference type="ARBA" id="ARBA00023136"/>
    </source>
</evidence>
<dbReference type="InterPro" id="IPR026592">
    <property type="entry name" value="BamE"/>
</dbReference>
<evidence type="ECO:0000256" key="4">
    <source>
        <dbReference type="SAM" id="SignalP"/>
    </source>
</evidence>
<gene>
    <name evidence="6" type="ORF">RFN29_20125</name>
</gene>
<dbReference type="EMBL" id="JAVIJC010000021">
    <property type="protein sequence ID" value="MDX8493877.1"/>
    <property type="molecule type" value="Genomic_DNA"/>
</dbReference>
<dbReference type="PROSITE" id="PS51257">
    <property type="entry name" value="PROKAR_LIPOPROTEIN"/>
    <property type="match status" value="1"/>
</dbReference>
<dbReference type="RefSeq" id="WP_126100136.1">
    <property type="nucleotide sequence ID" value="NZ_JAVIJA010000009.1"/>
</dbReference>
<organism evidence="6 7">
    <name type="scientific">Mesorhizobium captivum</name>
    <dbReference type="NCBI Taxonomy" id="3072319"/>
    <lineage>
        <taxon>Bacteria</taxon>
        <taxon>Pseudomonadati</taxon>
        <taxon>Pseudomonadota</taxon>
        <taxon>Alphaproteobacteria</taxon>
        <taxon>Hyphomicrobiales</taxon>
        <taxon>Phyllobacteriaceae</taxon>
        <taxon>Mesorhizobium</taxon>
    </lineage>
</organism>
<keyword evidence="3" id="KW-0998">Cell outer membrane</keyword>
<evidence type="ECO:0000256" key="1">
    <source>
        <dbReference type="ARBA" id="ARBA00022729"/>
    </source>
</evidence>
<evidence type="ECO:0000313" key="6">
    <source>
        <dbReference type="EMBL" id="MDX8493877.1"/>
    </source>
</evidence>
<sequence length="173" mass="18196">MGALKFKSFLTPLPAGVASLLVAVSALSACNSSKMIGDLSPSETLTQGYVIDQAAIDSVPVGSSREQVLLALGTPSTTATFDNEAFYYISQTRKRYVAFDKPRLVDQHVLAVYFGADGRVTQIANYGLKDGKIFDFISRTTPTGGKDQNFLSQIINGASKLAPGIPGGGTPGT</sequence>
<dbReference type="InterPro" id="IPR007450">
    <property type="entry name" value="BamE_dom"/>
</dbReference>
<proteinExistence type="predicted"/>
<dbReference type="PANTHER" id="PTHR37482:SF1">
    <property type="entry name" value="OUTER MEMBRANE PROTEIN ASSEMBLY FACTOR BAME"/>
    <property type="match status" value="1"/>
</dbReference>
<keyword evidence="1 4" id="KW-0732">Signal</keyword>
<protein>
    <submittedName>
        <fullName evidence="6">Outer membrane protein assembly factor BamE</fullName>
    </submittedName>
</protein>